<gene>
    <name evidence="1" type="ORF">MICPUCDRAFT_65177</name>
</gene>
<dbReference type="Proteomes" id="UP000001876">
    <property type="component" value="Unassembled WGS sequence"/>
</dbReference>
<dbReference type="Gene3D" id="3.40.50.720">
    <property type="entry name" value="NAD(P)-binding Rossmann-like Domain"/>
    <property type="match status" value="1"/>
</dbReference>
<dbReference type="KEGG" id="mpp:MICPUCDRAFT_65177"/>
<evidence type="ECO:0000313" key="1">
    <source>
        <dbReference type="EMBL" id="EEH59984.1"/>
    </source>
</evidence>
<dbReference type="AlphaFoldDB" id="C1MLQ3"/>
<dbReference type="EMBL" id="GG663736">
    <property type="protein sequence ID" value="EEH59984.1"/>
    <property type="molecule type" value="Genomic_DNA"/>
</dbReference>
<dbReference type="RefSeq" id="XP_003056608.1">
    <property type="nucleotide sequence ID" value="XM_003056562.1"/>
</dbReference>
<evidence type="ECO:0000313" key="2">
    <source>
        <dbReference type="Proteomes" id="UP000001876"/>
    </source>
</evidence>
<feature type="non-terminal residue" evidence="1">
    <location>
        <position position="535"/>
    </location>
</feature>
<proteinExistence type="predicted"/>
<name>C1MLQ3_MICPC</name>
<sequence>MTVAPGELPKEIASAVTPTLGPLQLACDTEMILPPLAVIFDEEPLHCSMVSRLSSSGFPLAWYSINSNGGMTSNLRGVRARTPRHAAEIAAHLPCCTSSSPGTKSTKSMSKDVYDRVFKTQVADKFLTRVNPVLLLVAVAGDFMIDIAIERLLTGERGASSVYLDHNLLAGSVLVLIGPMSEATASSARRRCKRYGVALVVAATEGNDINAEEGTLHFWCAAETEMSVRGAWSLFSTLASTVFIVGTDQRDACCARLARALAGTLHDFDFSVLQTSGASFAMIAAERRLSVLEVLLGKLRASAAQENLNSSDKQPLDSAVVNGTEAMLENKSNHTLRVELDTLWQEFEDQLFASGTLRKKLSQAAHCIQDAKVIKKILEKVVGANHGKQVVHANMNNLLTELQAVLFTERQIRQQLQRRFNSAEQVASVHHSQLKAHVANLEHRCSLLENEQTLKSNSAACIREMHDGEFTGEDDLKVVCAKFETLRRNFALERSSYILAIKAAENAERIALVRAEKAKSAASMSASFEERALTE</sequence>
<reference evidence="1 2" key="1">
    <citation type="journal article" date="2009" name="Science">
        <title>Green evolution and dynamic adaptations revealed by genomes of the marine picoeukaryotes Micromonas.</title>
        <authorList>
            <person name="Worden A.Z."/>
            <person name="Lee J.H."/>
            <person name="Mock T."/>
            <person name="Rouze P."/>
            <person name="Simmons M.P."/>
            <person name="Aerts A.L."/>
            <person name="Allen A.E."/>
            <person name="Cuvelier M.L."/>
            <person name="Derelle E."/>
            <person name="Everett M.V."/>
            <person name="Foulon E."/>
            <person name="Grimwood J."/>
            <person name="Gundlach H."/>
            <person name="Henrissat B."/>
            <person name="Napoli C."/>
            <person name="McDonald S.M."/>
            <person name="Parker M.S."/>
            <person name="Rombauts S."/>
            <person name="Salamov A."/>
            <person name="Von Dassow P."/>
            <person name="Badger J.H."/>
            <person name="Coutinho P.M."/>
            <person name="Demir E."/>
            <person name="Dubchak I."/>
            <person name="Gentemann C."/>
            <person name="Eikrem W."/>
            <person name="Gready J.E."/>
            <person name="John U."/>
            <person name="Lanier W."/>
            <person name="Lindquist E.A."/>
            <person name="Lucas S."/>
            <person name="Mayer K.F."/>
            <person name="Moreau H."/>
            <person name="Not F."/>
            <person name="Otillar R."/>
            <person name="Panaud O."/>
            <person name="Pangilinan J."/>
            <person name="Paulsen I."/>
            <person name="Piegu B."/>
            <person name="Poliakov A."/>
            <person name="Robbens S."/>
            <person name="Schmutz J."/>
            <person name="Toulza E."/>
            <person name="Wyss T."/>
            <person name="Zelensky A."/>
            <person name="Zhou K."/>
            <person name="Armbrust E.V."/>
            <person name="Bhattacharya D."/>
            <person name="Goodenough U.W."/>
            <person name="Van de Peer Y."/>
            <person name="Grigoriev I.V."/>
        </authorList>
    </citation>
    <scope>NUCLEOTIDE SEQUENCE [LARGE SCALE GENOMIC DNA]</scope>
    <source>
        <strain evidence="1 2">CCMP1545</strain>
    </source>
</reference>
<keyword evidence="2" id="KW-1185">Reference proteome</keyword>
<accession>C1MLQ3</accession>
<dbReference type="GeneID" id="9681857"/>
<protein>
    <submittedName>
        <fullName evidence="1">Predicted protein</fullName>
    </submittedName>
</protein>
<organism evidence="2">
    <name type="scientific">Micromonas pusilla (strain CCMP1545)</name>
    <name type="common">Picoplanktonic green alga</name>
    <dbReference type="NCBI Taxonomy" id="564608"/>
    <lineage>
        <taxon>Eukaryota</taxon>
        <taxon>Viridiplantae</taxon>
        <taxon>Chlorophyta</taxon>
        <taxon>Mamiellophyceae</taxon>
        <taxon>Mamiellales</taxon>
        <taxon>Mamiellaceae</taxon>
        <taxon>Micromonas</taxon>
    </lineage>
</organism>